<protein>
    <recommendedName>
        <fullName evidence="7">RNA polymerase sigma-70 ECF-like HTH domain-containing protein</fullName>
    </recommendedName>
</protein>
<dbReference type="Pfam" id="PF07638">
    <property type="entry name" value="Sigma70_ECF"/>
    <property type="match status" value="1"/>
</dbReference>
<feature type="region of interest" description="Disordered" evidence="6">
    <location>
        <begin position="1"/>
        <end position="21"/>
    </location>
</feature>
<keyword evidence="9" id="KW-1185">Reference proteome</keyword>
<comment type="similarity">
    <text evidence="1">Belongs to the sigma-70 factor family. ECF subfamily.</text>
</comment>
<evidence type="ECO:0000256" key="4">
    <source>
        <dbReference type="ARBA" id="ARBA00023125"/>
    </source>
</evidence>
<dbReference type="NCBIfam" id="TIGR02937">
    <property type="entry name" value="sigma70-ECF"/>
    <property type="match status" value="1"/>
</dbReference>
<keyword evidence="3" id="KW-0731">Sigma factor</keyword>
<dbReference type="EMBL" id="BAABGP010000018">
    <property type="protein sequence ID" value="GAA4487484.1"/>
    <property type="molecule type" value="Genomic_DNA"/>
</dbReference>
<dbReference type="SUPFAM" id="SSF88946">
    <property type="entry name" value="Sigma2 domain of RNA polymerase sigma factors"/>
    <property type="match status" value="1"/>
</dbReference>
<feature type="domain" description="RNA polymerase sigma-70 ECF-like HTH" evidence="7">
    <location>
        <begin position="76"/>
        <end position="185"/>
    </location>
</feature>
<dbReference type="Proteomes" id="UP001500731">
    <property type="component" value="Unassembled WGS sequence"/>
</dbReference>
<evidence type="ECO:0000259" key="7">
    <source>
        <dbReference type="Pfam" id="PF07638"/>
    </source>
</evidence>
<dbReference type="InterPro" id="IPR014284">
    <property type="entry name" value="RNA_pol_sigma-70_dom"/>
</dbReference>
<gene>
    <name evidence="8" type="ORF">GCM10023171_25260</name>
</gene>
<dbReference type="InterPro" id="IPR036388">
    <property type="entry name" value="WH-like_DNA-bd_sf"/>
</dbReference>
<sequence length="200" mass="22412">MQGTSEAEVANHERNLTQPAVRSDPIYQAAKRAVGRRSREYADMFSREDLQDLTTDVWSRYHQAWTHGRAPESIAAWMSTVASSAVVDALRRRRVRPRAAALPEDDAEAEAVLADAFVDLRTPSAQTHHALLLRTALARLAEAYPDDPHLIELRHLRELRNAEIAAELGASEETVKKRLQRATERLLAILTAMTDVDDRG</sequence>
<reference evidence="9" key="1">
    <citation type="journal article" date="2019" name="Int. J. Syst. Evol. Microbiol.">
        <title>The Global Catalogue of Microorganisms (GCM) 10K type strain sequencing project: providing services to taxonomists for standard genome sequencing and annotation.</title>
        <authorList>
            <consortium name="The Broad Institute Genomics Platform"/>
            <consortium name="The Broad Institute Genome Sequencing Center for Infectious Disease"/>
            <person name="Wu L."/>
            <person name="Ma J."/>
        </authorList>
    </citation>
    <scope>NUCLEOTIDE SEQUENCE [LARGE SCALE GENOMIC DNA]</scope>
    <source>
        <strain evidence="9">JCM 17839</strain>
    </source>
</reference>
<dbReference type="InterPro" id="IPR013325">
    <property type="entry name" value="RNA_pol_sigma_r2"/>
</dbReference>
<name>A0ABP8PJM2_9MICO</name>
<dbReference type="Gene3D" id="1.10.10.10">
    <property type="entry name" value="Winged helix-like DNA-binding domain superfamily/Winged helix DNA-binding domain"/>
    <property type="match status" value="1"/>
</dbReference>
<evidence type="ECO:0000256" key="3">
    <source>
        <dbReference type="ARBA" id="ARBA00023082"/>
    </source>
</evidence>
<dbReference type="InterPro" id="IPR013324">
    <property type="entry name" value="RNA_pol_sigma_r3/r4-like"/>
</dbReference>
<proteinExistence type="inferred from homology"/>
<keyword evidence="2" id="KW-0805">Transcription regulation</keyword>
<evidence type="ECO:0000256" key="5">
    <source>
        <dbReference type="ARBA" id="ARBA00023163"/>
    </source>
</evidence>
<dbReference type="Gene3D" id="1.10.1740.10">
    <property type="match status" value="1"/>
</dbReference>
<dbReference type="InterPro" id="IPR039425">
    <property type="entry name" value="RNA_pol_sigma-70-like"/>
</dbReference>
<evidence type="ECO:0000313" key="8">
    <source>
        <dbReference type="EMBL" id="GAA4487484.1"/>
    </source>
</evidence>
<keyword evidence="5" id="KW-0804">Transcription</keyword>
<keyword evidence="4" id="KW-0238">DNA-binding</keyword>
<evidence type="ECO:0000256" key="6">
    <source>
        <dbReference type="SAM" id="MobiDB-lite"/>
    </source>
</evidence>
<accession>A0ABP8PJM2</accession>
<dbReference type="PANTHER" id="PTHR43133">
    <property type="entry name" value="RNA POLYMERASE ECF-TYPE SIGMA FACTO"/>
    <property type="match status" value="1"/>
</dbReference>
<evidence type="ECO:0000256" key="2">
    <source>
        <dbReference type="ARBA" id="ARBA00023015"/>
    </source>
</evidence>
<dbReference type="PANTHER" id="PTHR43133:SF52">
    <property type="entry name" value="ECF RNA POLYMERASE SIGMA FACTOR SIGL"/>
    <property type="match status" value="1"/>
</dbReference>
<dbReference type="SUPFAM" id="SSF88659">
    <property type="entry name" value="Sigma3 and sigma4 domains of RNA polymerase sigma factors"/>
    <property type="match status" value="1"/>
</dbReference>
<comment type="caution">
    <text evidence="8">The sequence shown here is derived from an EMBL/GenBank/DDBJ whole genome shotgun (WGS) entry which is preliminary data.</text>
</comment>
<dbReference type="InterPro" id="IPR053812">
    <property type="entry name" value="HTH_Sigma70_ECF-like"/>
</dbReference>
<evidence type="ECO:0000256" key="1">
    <source>
        <dbReference type="ARBA" id="ARBA00010641"/>
    </source>
</evidence>
<organism evidence="8 9">
    <name type="scientific">Microbacterium panaciterrae</name>
    <dbReference type="NCBI Taxonomy" id="985759"/>
    <lineage>
        <taxon>Bacteria</taxon>
        <taxon>Bacillati</taxon>
        <taxon>Actinomycetota</taxon>
        <taxon>Actinomycetes</taxon>
        <taxon>Micrococcales</taxon>
        <taxon>Microbacteriaceae</taxon>
        <taxon>Microbacterium</taxon>
    </lineage>
</organism>
<evidence type="ECO:0000313" key="9">
    <source>
        <dbReference type="Proteomes" id="UP001500731"/>
    </source>
</evidence>